<keyword evidence="4" id="KW-0503">Monooxygenase</keyword>
<evidence type="ECO:0008006" key="7">
    <source>
        <dbReference type="Google" id="ProtNLM"/>
    </source>
</evidence>
<dbReference type="PRINTS" id="PR00463">
    <property type="entry name" value="EP450I"/>
</dbReference>
<dbReference type="InterPro" id="IPR017972">
    <property type="entry name" value="Cyt_P450_CS"/>
</dbReference>
<proteinExistence type="inferred from homology"/>
<dbReference type="OrthoDB" id="2789670at2759"/>
<comment type="cofactor">
    <cofactor evidence="1 3">
        <name>heme</name>
        <dbReference type="ChEBI" id="CHEBI:30413"/>
    </cofactor>
</comment>
<comment type="similarity">
    <text evidence="2 4">Belongs to the cytochrome P450 family.</text>
</comment>
<dbReference type="GO" id="GO:0004497">
    <property type="term" value="F:monooxygenase activity"/>
    <property type="evidence" value="ECO:0007669"/>
    <property type="project" value="UniProtKB-KW"/>
</dbReference>
<keyword evidence="4" id="KW-0560">Oxidoreductase</keyword>
<dbReference type="PROSITE" id="PS00086">
    <property type="entry name" value="CYTOCHROME_P450"/>
    <property type="match status" value="1"/>
</dbReference>
<keyword evidence="3 4" id="KW-0479">Metal-binding</keyword>
<sequence>MAGLIGDLRTSLTRWLLMPSRGCSSLSSVMTAVAAGFIGFKVLKFVKRILERTPFPGPGISFMLRLALMSPEDQFKKFLEMPKMFGKICCFKSPTRQVLVVSDMPTYRSVMKRRPREFSKPDYENIMDGVQMAVSEGDMWKKHRRISSRPLTETNVNKLLPMITDTTQKMIEKLEGSADEKGNVLWCPVEDLRLCASRIASAVCMGEEDPMASADPLYGNEMQDELWGLIRDAFVVSMKPTRVFYHDRFLYKLIFPGVRQFAKRFKSIESKAIDGFRARAADDPERPRLCKGLKESAGNEYSEKELAHTLIMYLGGGGETTASAVAWMLHAFCTYPEVQQRARAEADSIGEITPTSIHSMPYIEACALEALRLNPSVPVSINKGLVDTEVAGKTVKAGTQLIFLVGQMMRENYDEGDKFMPERWLSTDGASIDVEKRSEFIAFGFGPRQCPGRFLGIAEIICSAALFLRNFDHFRHAKGQEGSSMFTTPLTTLPQNLVVTMQCRCNIGA</sequence>
<evidence type="ECO:0000256" key="3">
    <source>
        <dbReference type="PIRSR" id="PIRSR602401-1"/>
    </source>
</evidence>
<comment type="caution">
    <text evidence="5">The sequence shown here is derived from an EMBL/GenBank/DDBJ whole genome shotgun (WGS) entry which is preliminary data.</text>
</comment>
<accession>A0A7J6N8Y6</accession>
<evidence type="ECO:0000256" key="1">
    <source>
        <dbReference type="ARBA" id="ARBA00001971"/>
    </source>
</evidence>
<dbReference type="EMBL" id="JABANP010000617">
    <property type="protein sequence ID" value="KAF4680358.1"/>
    <property type="molecule type" value="Genomic_DNA"/>
</dbReference>
<dbReference type="InterPro" id="IPR050121">
    <property type="entry name" value="Cytochrome_P450_monoxygenase"/>
</dbReference>
<keyword evidence="3 4" id="KW-0408">Iron</keyword>
<reference evidence="5 6" key="1">
    <citation type="submission" date="2020-04" db="EMBL/GenBank/DDBJ databases">
        <title>Perkinsus olseni comparative genomics.</title>
        <authorList>
            <person name="Bogema D.R."/>
        </authorList>
    </citation>
    <scope>NUCLEOTIDE SEQUENCE [LARGE SCALE GENOMIC DNA]</scope>
    <source>
        <strain evidence="5">00978-12</strain>
    </source>
</reference>
<dbReference type="GO" id="GO:0005506">
    <property type="term" value="F:iron ion binding"/>
    <property type="evidence" value="ECO:0007669"/>
    <property type="project" value="InterPro"/>
</dbReference>
<dbReference type="Pfam" id="PF00067">
    <property type="entry name" value="p450"/>
    <property type="match status" value="1"/>
</dbReference>
<evidence type="ECO:0000256" key="2">
    <source>
        <dbReference type="ARBA" id="ARBA00010617"/>
    </source>
</evidence>
<name>A0A7J6N8Y6_PEROL</name>
<dbReference type="CDD" id="cd00302">
    <property type="entry name" value="cytochrome_P450"/>
    <property type="match status" value="1"/>
</dbReference>
<dbReference type="Gene3D" id="1.10.630.10">
    <property type="entry name" value="Cytochrome P450"/>
    <property type="match status" value="1"/>
</dbReference>
<dbReference type="InterPro" id="IPR036396">
    <property type="entry name" value="Cyt_P450_sf"/>
</dbReference>
<dbReference type="Proteomes" id="UP000541610">
    <property type="component" value="Unassembled WGS sequence"/>
</dbReference>
<keyword evidence="3 4" id="KW-0349">Heme</keyword>
<evidence type="ECO:0000313" key="5">
    <source>
        <dbReference type="EMBL" id="KAF4680358.1"/>
    </source>
</evidence>
<dbReference type="GO" id="GO:0020037">
    <property type="term" value="F:heme binding"/>
    <property type="evidence" value="ECO:0007669"/>
    <property type="project" value="InterPro"/>
</dbReference>
<evidence type="ECO:0000313" key="6">
    <source>
        <dbReference type="Proteomes" id="UP000541610"/>
    </source>
</evidence>
<dbReference type="InterPro" id="IPR002401">
    <property type="entry name" value="Cyt_P450_E_grp-I"/>
</dbReference>
<dbReference type="InterPro" id="IPR001128">
    <property type="entry name" value="Cyt_P450"/>
</dbReference>
<dbReference type="GO" id="GO:0016705">
    <property type="term" value="F:oxidoreductase activity, acting on paired donors, with incorporation or reduction of molecular oxygen"/>
    <property type="evidence" value="ECO:0007669"/>
    <property type="project" value="InterPro"/>
</dbReference>
<dbReference type="PANTHER" id="PTHR24305:SF166">
    <property type="entry name" value="CYTOCHROME P450 12A4, MITOCHONDRIAL-RELATED"/>
    <property type="match status" value="1"/>
</dbReference>
<organism evidence="5 6">
    <name type="scientific">Perkinsus olseni</name>
    <name type="common">Perkinsus atlanticus</name>
    <dbReference type="NCBI Taxonomy" id="32597"/>
    <lineage>
        <taxon>Eukaryota</taxon>
        <taxon>Sar</taxon>
        <taxon>Alveolata</taxon>
        <taxon>Perkinsozoa</taxon>
        <taxon>Perkinsea</taxon>
        <taxon>Perkinsida</taxon>
        <taxon>Perkinsidae</taxon>
        <taxon>Perkinsus</taxon>
    </lineage>
</organism>
<gene>
    <name evidence="5" type="ORF">FOZ60_013661</name>
</gene>
<evidence type="ECO:0000256" key="4">
    <source>
        <dbReference type="RuleBase" id="RU000461"/>
    </source>
</evidence>
<dbReference type="SUPFAM" id="SSF48264">
    <property type="entry name" value="Cytochrome P450"/>
    <property type="match status" value="1"/>
</dbReference>
<dbReference type="AlphaFoldDB" id="A0A7J6N8Y6"/>
<dbReference type="PRINTS" id="PR00385">
    <property type="entry name" value="P450"/>
</dbReference>
<dbReference type="PANTHER" id="PTHR24305">
    <property type="entry name" value="CYTOCHROME P450"/>
    <property type="match status" value="1"/>
</dbReference>
<feature type="binding site" description="axial binding residue" evidence="3">
    <location>
        <position position="450"/>
    </location>
    <ligand>
        <name>heme</name>
        <dbReference type="ChEBI" id="CHEBI:30413"/>
    </ligand>
    <ligandPart>
        <name>Fe</name>
        <dbReference type="ChEBI" id="CHEBI:18248"/>
    </ligandPart>
</feature>
<protein>
    <recommendedName>
        <fullName evidence="7">Cytochrome P450</fullName>
    </recommendedName>
</protein>